<keyword evidence="3" id="KW-1185">Reference proteome</keyword>
<organism evidence="2 3">
    <name type="scientific">Arthrobacter crusticola</name>
    <dbReference type="NCBI Taxonomy" id="2547960"/>
    <lineage>
        <taxon>Bacteria</taxon>
        <taxon>Bacillati</taxon>
        <taxon>Actinomycetota</taxon>
        <taxon>Actinomycetes</taxon>
        <taxon>Micrococcales</taxon>
        <taxon>Micrococcaceae</taxon>
        <taxon>Arthrobacter</taxon>
    </lineage>
</organism>
<comment type="caution">
    <text evidence="2">The sequence shown here is derived from an EMBL/GenBank/DDBJ whole genome shotgun (WGS) entry which is preliminary data.</text>
</comment>
<accession>A0A4R5TYW1</accession>
<proteinExistence type="predicted"/>
<keyword evidence="1" id="KW-0812">Transmembrane</keyword>
<feature type="transmembrane region" description="Helical" evidence="1">
    <location>
        <begin position="52"/>
        <end position="77"/>
    </location>
</feature>
<feature type="transmembrane region" description="Helical" evidence="1">
    <location>
        <begin position="21"/>
        <end position="46"/>
    </location>
</feature>
<dbReference type="Proteomes" id="UP000295411">
    <property type="component" value="Unassembled WGS sequence"/>
</dbReference>
<evidence type="ECO:0008006" key="4">
    <source>
        <dbReference type="Google" id="ProtNLM"/>
    </source>
</evidence>
<evidence type="ECO:0000256" key="1">
    <source>
        <dbReference type="SAM" id="Phobius"/>
    </source>
</evidence>
<gene>
    <name evidence="2" type="ORF">E2F48_04305</name>
</gene>
<sequence length="82" mass="8474">MEASQIPAPPAAAPQRGRTALMLAAVTCTALGLASLIAVLVGAWLQGSAWPGFVYAAFILLPLAFLLMVALVLGAVITRRRS</sequence>
<evidence type="ECO:0000313" key="2">
    <source>
        <dbReference type="EMBL" id="TDK26428.1"/>
    </source>
</evidence>
<keyword evidence="1" id="KW-1133">Transmembrane helix</keyword>
<name>A0A4R5TYW1_9MICC</name>
<protein>
    <recommendedName>
        <fullName evidence="4">Multidrug ABC transporter ATPase</fullName>
    </recommendedName>
</protein>
<dbReference type="RefSeq" id="WP_133402791.1">
    <property type="nucleotide sequence ID" value="NZ_SMTK01000002.1"/>
</dbReference>
<dbReference type="AlphaFoldDB" id="A0A4R5TYW1"/>
<keyword evidence="1" id="KW-0472">Membrane</keyword>
<reference evidence="2 3" key="1">
    <citation type="submission" date="2019-03" db="EMBL/GenBank/DDBJ databases">
        <title>Arthrobacter sp. nov., an bacterium isolated from biocrust in Mu Us Desert.</title>
        <authorList>
            <person name="Lixiong L."/>
        </authorList>
    </citation>
    <scope>NUCLEOTIDE SEQUENCE [LARGE SCALE GENOMIC DNA]</scope>
    <source>
        <strain evidence="2 3">SLN-3</strain>
    </source>
</reference>
<dbReference type="EMBL" id="SMTK01000002">
    <property type="protein sequence ID" value="TDK26428.1"/>
    <property type="molecule type" value="Genomic_DNA"/>
</dbReference>
<evidence type="ECO:0000313" key="3">
    <source>
        <dbReference type="Proteomes" id="UP000295411"/>
    </source>
</evidence>